<dbReference type="AlphaFoldDB" id="I3YC70"/>
<dbReference type="KEGG" id="tvi:Thivi_2668"/>
<gene>
    <name evidence="1" type="ordered locus">Thivi_2668</name>
</gene>
<dbReference type="eggNOG" id="COG3832">
    <property type="taxonomic scope" value="Bacteria"/>
</dbReference>
<keyword evidence="2" id="KW-1185">Reference proteome</keyword>
<protein>
    <submittedName>
        <fullName evidence="1">Polyketide cyclase / dehydrase and lipid transport</fullName>
    </submittedName>
</protein>
<dbReference type="Gene3D" id="3.30.530.20">
    <property type="match status" value="1"/>
</dbReference>
<dbReference type="InterPro" id="IPR023393">
    <property type="entry name" value="START-like_dom_sf"/>
</dbReference>
<sequence>MIKTESEALIECPREEVFRFVAEDFVLNYPRWSPEVRALEAVTDGPFQVDWIGRQVRFDHGRWSDSQFCVTVFEPSRQLTLDGITDTYRIDYRFEPVETCTRVFFALELEIAPTLRLFANSVRKAVQNTGNRTMSNLKWLIEEEFAPRARGISDGR</sequence>
<organism evidence="1 2">
    <name type="scientific">Thiocystis violascens (strain ATCC 17096 / DSM 198 / 6111)</name>
    <name type="common">Chromatium violascens</name>
    <dbReference type="NCBI Taxonomy" id="765911"/>
    <lineage>
        <taxon>Bacteria</taxon>
        <taxon>Pseudomonadati</taxon>
        <taxon>Pseudomonadota</taxon>
        <taxon>Gammaproteobacteria</taxon>
        <taxon>Chromatiales</taxon>
        <taxon>Chromatiaceae</taxon>
        <taxon>Thiocystis</taxon>
    </lineage>
</organism>
<dbReference type="InterPro" id="IPR019587">
    <property type="entry name" value="Polyketide_cyclase/dehydratase"/>
</dbReference>
<dbReference type="STRING" id="765911.Thivi_2668"/>
<evidence type="ECO:0000313" key="1">
    <source>
        <dbReference type="EMBL" id="AFL74588.1"/>
    </source>
</evidence>
<evidence type="ECO:0000313" key="2">
    <source>
        <dbReference type="Proteomes" id="UP000006062"/>
    </source>
</evidence>
<reference evidence="1 2" key="1">
    <citation type="submission" date="2012-06" db="EMBL/GenBank/DDBJ databases">
        <title>Complete sequence of Thiocystis violascens DSM 198.</title>
        <authorList>
            <consortium name="US DOE Joint Genome Institute"/>
            <person name="Lucas S."/>
            <person name="Han J."/>
            <person name="Lapidus A."/>
            <person name="Cheng J.-F."/>
            <person name="Goodwin L."/>
            <person name="Pitluck S."/>
            <person name="Peters L."/>
            <person name="Ovchinnikova G."/>
            <person name="Teshima H."/>
            <person name="Detter J.C."/>
            <person name="Han C."/>
            <person name="Tapia R."/>
            <person name="Land M."/>
            <person name="Hauser L."/>
            <person name="Kyrpides N."/>
            <person name="Ivanova N."/>
            <person name="Pagani I."/>
            <person name="Vogl K."/>
            <person name="Liu Z."/>
            <person name="Frigaard N.-U."/>
            <person name="Bryant D."/>
            <person name="Woyke T."/>
        </authorList>
    </citation>
    <scope>NUCLEOTIDE SEQUENCE [LARGE SCALE GENOMIC DNA]</scope>
    <source>
        <strain evidence="2">ATCC 17096 / DSM 198 / 6111</strain>
    </source>
</reference>
<accession>I3YC70</accession>
<dbReference type="Proteomes" id="UP000006062">
    <property type="component" value="Chromosome"/>
</dbReference>
<dbReference type="Pfam" id="PF10604">
    <property type="entry name" value="Polyketide_cyc2"/>
    <property type="match status" value="1"/>
</dbReference>
<name>I3YC70_THIV6</name>
<dbReference type="RefSeq" id="WP_014779023.1">
    <property type="nucleotide sequence ID" value="NC_018012.1"/>
</dbReference>
<dbReference type="EMBL" id="CP003154">
    <property type="protein sequence ID" value="AFL74588.1"/>
    <property type="molecule type" value="Genomic_DNA"/>
</dbReference>
<dbReference type="SUPFAM" id="SSF55961">
    <property type="entry name" value="Bet v1-like"/>
    <property type="match status" value="1"/>
</dbReference>
<dbReference type="HOGENOM" id="CLU_132619_0_0_6"/>
<proteinExistence type="predicted"/>
<dbReference type="OrthoDB" id="953281at2"/>